<reference evidence="6 7" key="1">
    <citation type="submission" date="2017-10" db="EMBL/GenBank/DDBJ databases">
        <title>Genomics of the genus Arcobacter.</title>
        <authorList>
            <person name="Perez-Cataluna A."/>
            <person name="Figueras M.J."/>
        </authorList>
    </citation>
    <scope>NUCLEOTIDE SEQUENCE [LARGE SCALE GENOMIC DNA]</scope>
    <source>
        <strain evidence="6 7">CECT 8441</strain>
    </source>
</reference>
<accession>A0A4Q1ANB9</accession>
<organism evidence="6 7">
    <name type="scientific">Halarcobacter ebronensis</name>
    <dbReference type="NCBI Taxonomy" id="1462615"/>
    <lineage>
        <taxon>Bacteria</taxon>
        <taxon>Pseudomonadati</taxon>
        <taxon>Campylobacterota</taxon>
        <taxon>Epsilonproteobacteria</taxon>
        <taxon>Campylobacterales</taxon>
        <taxon>Arcobacteraceae</taxon>
        <taxon>Halarcobacter</taxon>
    </lineage>
</organism>
<dbReference type="Proteomes" id="UP000289758">
    <property type="component" value="Unassembled WGS sequence"/>
</dbReference>
<dbReference type="SUPFAM" id="SSF53790">
    <property type="entry name" value="Tetrapyrrole methylase"/>
    <property type="match status" value="1"/>
</dbReference>
<dbReference type="InterPro" id="IPR029063">
    <property type="entry name" value="SAM-dependent_MTases_sf"/>
</dbReference>
<dbReference type="Gene3D" id="3.40.50.150">
    <property type="entry name" value="Vaccinia Virus protein VP39"/>
    <property type="match status" value="1"/>
</dbReference>
<dbReference type="PANTHER" id="PTHR43182">
    <property type="entry name" value="COBALT-PRECORRIN-6B C(15)-METHYLTRANSFERASE (DECARBOXYLATING)"/>
    <property type="match status" value="1"/>
</dbReference>
<keyword evidence="5" id="KW-0949">S-adenosyl-L-methionine</keyword>
<evidence type="ECO:0000256" key="1">
    <source>
        <dbReference type="ARBA" id="ARBA00004953"/>
    </source>
</evidence>
<evidence type="ECO:0000256" key="4">
    <source>
        <dbReference type="ARBA" id="ARBA00022679"/>
    </source>
</evidence>
<dbReference type="AlphaFoldDB" id="A0A4Q1ANB9"/>
<evidence type="ECO:0000256" key="5">
    <source>
        <dbReference type="ARBA" id="ARBA00022691"/>
    </source>
</evidence>
<dbReference type="GO" id="GO:0008276">
    <property type="term" value="F:protein methyltransferase activity"/>
    <property type="evidence" value="ECO:0007669"/>
    <property type="project" value="InterPro"/>
</dbReference>
<dbReference type="GO" id="GO:0009236">
    <property type="term" value="P:cobalamin biosynthetic process"/>
    <property type="evidence" value="ECO:0007669"/>
    <property type="project" value="UniProtKB-UniPathway"/>
</dbReference>
<dbReference type="NCBIfam" id="TIGR02469">
    <property type="entry name" value="CbiT"/>
    <property type="match status" value="1"/>
</dbReference>
<keyword evidence="2" id="KW-0169">Cobalamin biosynthesis</keyword>
<dbReference type="EMBL" id="PDKK01000012">
    <property type="protein sequence ID" value="RXK03464.1"/>
    <property type="molecule type" value="Genomic_DNA"/>
</dbReference>
<dbReference type="SUPFAM" id="SSF53335">
    <property type="entry name" value="S-adenosyl-L-methionine-dependent methyltransferases"/>
    <property type="match status" value="1"/>
</dbReference>
<dbReference type="InterPro" id="IPR050714">
    <property type="entry name" value="Cobalamin_biosynth_MTase"/>
</dbReference>
<evidence type="ECO:0000313" key="7">
    <source>
        <dbReference type="Proteomes" id="UP000289758"/>
    </source>
</evidence>
<sequence length="398" mass="46151">MVTIAGNGMGDYNFSNLDFDISKFDKIICDPNFLTESAEHKKEETKNILKLKYKEAKEYLLENYEKEEILYVVTGSPLFFSAGTIIAKNLPKSSVKIINNTSSKNYLLERVFISELEVDCVSLHGRIELDLKNFLQNRYTFVLCDKESIKRLKEKLFYFESSDITTTLGYKLGFIDERIEEIDLLNFDENSIDITAPYVLLIKRNFENSSTISEDCEFETERGMITKKYKRALSLQNLDLEPNQLLWDIGAGSGSCAIEAYKRYKVKTTLFEKNETRVEFIKENLKKHHVVETKLFVGEAQEFFDKLQEIPQRIFLGGGGVEVIKQLPKLYKKLDNRGIILINAITLKHLNLMLTVLNEAKIEYEIHSISLTTYKGKLDLVEPERQLFQIKIYKIEEE</sequence>
<dbReference type="Pfam" id="PF03602">
    <property type="entry name" value="Cons_hypoth95"/>
    <property type="match status" value="1"/>
</dbReference>
<evidence type="ECO:0000256" key="3">
    <source>
        <dbReference type="ARBA" id="ARBA00022603"/>
    </source>
</evidence>
<name>A0A4Q1ANB9_9BACT</name>
<evidence type="ECO:0000313" key="6">
    <source>
        <dbReference type="EMBL" id="RXK03464.1"/>
    </source>
</evidence>
<keyword evidence="4 6" id="KW-0808">Transferase</keyword>
<keyword evidence="7" id="KW-1185">Reference proteome</keyword>
<comment type="caution">
    <text evidence="6">The sequence shown here is derived from an EMBL/GenBank/DDBJ whole genome shotgun (WGS) entry which is preliminary data.</text>
</comment>
<dbReference type="GO" id="GO:0032259">
    <property type="term" value="P:methylation"/>
    <property type="evidence" value="ECO:0007669"/>
    <property type="project" value="UniProtKB-KW"/>
</dbReference>
<comment type="pathway">
    <text evidence="1">Cofactor biosynthesis; adenosylcobalamin biosynthesis.</text>
</comment>
<dbReference type="UniPathway" id="UPA00148"/>
<dbReference type="InterPro" id="IPR014008">
    <property type="entry name" value="Cbl_synth_MTase_CbiT"/>
</dbReference>
<protein>
    <submittedName>
        <fullName evidence="6">Precorrin-6Y C5,15-methyltransferase (Decarboxylating) subunit CbiT</fullName>
    </submittedName>
</protein>
<keyword evidence="3 6" id="KW-0489">Methyltransferase</keyword>
<gene>
    <name evidence="6" type="primary">cbiT</name>
    <name evidence="6" type="ORF">CRV07_12345</name>
</gene>
<dbReference type="PANTHER" id="PTHR43182:SF1">
    <property type="entry name" value="COBALT-PRECORRIN-7 C(5)-METHYLTRANSFERASE"/>
    <property type="match status" value="1"/>
</dbReference>
<dbReference type="InterPro" id="IPR035996">
    <property type="entry name" value="4pyrrol_Methylase_sf"/>
</dbReference>
<dbReference type="CDD" id="cd02440">
    <property type="entry name" value="AdoMet_MTases"/>
    <property type="match status" value="1"/>
</dbReference>
<dbReference type="OrthoDB" id="9787825at2"/>
<evidence type="ECO:0000256" key="2">
    <source>
        <dbReference type="ARBA" id="ARBA00022573"/>
    </source>
</evidence>
<proteinExistence type="predicted"/>
<dbReference type="RefSeq" id="WP_129087958.1">
    <property type="nucleotide sequence ID" value="NZ_CP053836.1"/>
</dbReference>